<gene>
    <name evidence="1" type="ORF">DERYTH_LOCUS19648</name>
</gene>
<feature type="non-terminal residue" evidence="1">
    <location>
        <position position="1"/>
    </location>
</feature>
<keyword evidence="2" id="KW-1185">Reference proteome</keyword>
<dbReference type="Proteomes" id="UP000789405">
    <property type="component" value="Unassembled WGS sequence"/>
</dbReference>
<sequence>LNDLEKRASHLEKLNLFYKEYVFGTSLLDFVKVDSPCIYKIDSDISLILNNNENDNIDELSNELVLLDLELYINVYK</sequence>
<protein>
    <submittedName>
        <fullName evidence="1">27150_t:CDS:1</fullName>
    </submittedName>
</protein>
<evidence type="ECO:0000313" key="2">
    <source>
        <dbReference type="Proteomes" id="UP000789405"/>
    </source>
</evidence>
<evidence type="ECO:0000313" key="1">
    <source>
        <dbReference type="EMBL" id="CAG8781030.1"/>
    </source>
</evidence>
<reference evidence="1" key="1">
    <citation type="submission" date="2021-06" db="EMBL/GenBank/DDBJ databases">
        <authorList>
            <person name="Kallberg Y."/>
            <person name="Tangrot J."/>
            <person name="Rosling A."/>
        </authorList>
    </citation>
    <scope>NUCLEOTIDE SEQUENCE</scope>
    <source>
        <strain evidence="1">MA453B</strain>
    </source>
</reference>
<organism evidence="1 2">
    <name type="scientific">Dentiscutata erythropus</name>
    <dbReference type="NCBI Taxonomy" id="1348616"/>
    <lineage>
        <taxon>Eukaryota</taxon>
        <taxon>Fungi</taxon>
        <taxon>Fungi incertae sedis</taxon>
        <taxon>Mucoromycota</taxon>
        <taxon>Glomeromycotina</taxon>
        <taxon>Glomeromycetes</taxon>
        <taxon>Diversisporales</taxon>
        <taxon>Gigasporaceae</taxon>
        <taxon>Dentiscutata</taxon>
    </lineage>
</organism>
<name>A0A9N9P3G4_9GLOM</name>
<dbReference type="AlphaFoldDB" id="A0A9N9P3G4"/>
<comment type="caution">
    <text evidence="1">The sequence shown here is derived from an EMBL/GenBank/DDBJ whole genome shotgun (WGS) entry which is preliminary data.</text>
</comment>
<accession>A0A9N9P3G4</accession>
<dbReference type="EMBL" id="CAJVPY010021864">
    <property type="protein sequence ID" value="CAG8781030.1"/>
    <property type="molecule type" value="Genomic_DNA"/>
</dbReference>
<dbReference type="OrthoDB" id="2310624at2759"/>
<proteinExistence type="predicted"/>